<evidence type="ECO:0000256" key="1">
    <source>
        <dbReference type="SAM" id="MobiDB-lite"/>
    </source>
</evidence>
<protein>
    <submittedName>
        <fullName evidence="2">Uncharacterized protein</fullName>
    </submittedName>
</protein>
<feature type="compositionally biased region" description="Polar residues" evidence="1">
    <location>
        <begin position="1"/>
        <end position="11"/>
    </location>
</feature>
<evidence type="ECO:0000313" key="3">
    <source>
        <dbReference type="Proteomes" id="UP001232148"/>
    </source>
</evidence>
<evidence type="ECO:0000313" key="2">
    <source>
        <dbReference type="EMBL" id="KAK2025789.1"/>
    </source>
</evidence>
<feature type="non-terminal residue" evidence="2">
    <location>
        <position position="79"/>
    </location>
</feature>
<feature type="region of interest" description="Disordered" evidence="1">
    <location>
        <begin position="1"/>
        <end position="23"/>
    </location>
</feature>
<organism evidence="2 3">
    <name type="scientific">Colletotrichum zoysiae</name>
    <dbReference type="NCBI Taxonomy" id="1216348"/>
    <lineage>
        <taxon>Eukaryota</taxon>
        <taxon>Fungi</taxon>
        <taxon>Dikarya</taxon>
        <taxon>Ascomycota</taxon>
        <taxon>Pezizomycotina</taxon>
        <taxon>Sordariomycetes</taxon>
        <taxon>Hypocreomycetidae</taxon>
        <taxon>Glomerellales</taxon>
        <taxon>Glomerellaceae</taxon>
        <taxon>Colletotrichum</taxon>
        <taxon>Colletotrichum graminicola species complex</taxon>
    </lineage>
</organism>
<dbReference type="Proteomes" id="UP001232148">
    <property type="component" value="Unassembled WGS sequence"/>
</dbReference>
<sequence length="79" mass="8251">MSAQIEYNQMPSEPAPAVLSGQKVNAEQPVSSLPTISCSPTVETMAHSVPYPACPPPPCAACPRATALQHVHGLFAPEL</sequence>
<name>A0AAD9HD88_9PEZI</name>
<accession>A0AAD9HD88</accession>
<proteinExistence type="predicted"/>
<reference evidence="2" key="1">
    <citation type="submission" date="2021-06" db="EMBL/GenBank/DDBJ databases">
        <title>Comparative genomics, transcriptomics and evolutionary studies reveal genomic signatures of adaptation to plant cell wall in hemibiotrophic fungi.</title>
        <authorList>
            <consortium name="DOE Joint Genome Institute"/>
            <person name="Baroncelli R."/>
            <person name="Diaz J.F."/>
            <person name="Benocci T."/>
            <person name="Peng M."/>
            <person name="Battaglia E."/>
            <person name="Haridas S."/>
            <person name="Andreopoulos W."/>
            <person name="Labutti K."/>
            <person name="Pangilinan J."/>
            <person name="Floch G.L."/>
            <person name="Makela M.R."/>
            <person name="Henrissat B."/>
            <person name="Grigoriev I.V."/>
            <person name="Crouch J.A."/>
            <person name="De Vries R.P."/>
            <person name="Sukno S.A."/>
            <person name="Thon M.R."/>
        </authorList>
    </citation>
    <scope>NUCLEOTIDE SEQUENCE</scope>
    <source>
        <strain evidence="2">MAFF235873</strain>
    </source>
</reference>
<dbReference type="EMBL" id="MU842929">
    <property type="protein sequence ID" value="KAK2025789.1"/>
    <property type="molecule type" value="Genomic_DNA"/>
</dbReference>
<comment type="caution">
    <text evidence="2">The sequence shown here is derived from an EMBL/GenBank/DDBJ whole genome shotgun (WGS) entry which is preliminary data.</text>
</comment>
<keyword evidence="3" id="KW-1185">Reference proteome</keyword>
<gene>
    <name evidence="2" type="ORF">LX32DRAFT_642414</name>
</gene>
<dbReference type="AlphaFoldDB" id="A0AAD9HD88"/>